<proteinExistence type="predicted"/>
<organism evidence="1 2">
    <name type="scientific">Catharanthus roseus</name>
    <name type="common">Madagascar periwinkle</name>
    <name type="synonym">Vinca rosea</name>
    <dbReference type="NCBI Taxonomy" id="4058"/>
    <lineage>
        <taxon>Eukaryota</taxon>
        <taxon>Viridiplantae</taxon>
        <taxon>Streptophyta</taxon>
        <taxon>Embryophyta</taxon>
        <taxon>Tracheophyta</taxon>
        <taxon>Spermatophyta</taxon>
        <taxon>Magnoliopsida</taxon>
        <taxon>eudicotyledons</taxon>
        <taxon>Gunneridae</taxon>
        <taxon>Pentapetalae</taxon>
        <taxon>asterids</taxon>
        <taxon>lamiids</taxon>
        <taxon>Gentianales</taxon>
        <taxon>Apocynaceae</taxon>
        <taxon>Rauvolfioideae</taxon>
        <taxon>Vinceae</taxon>
        <taxon>Catharanthinae</taxon>
        <taxon>Catharanthus</taxon>
    </lineage>
</organism>
<evidence type="ECO:0000313" key="1">
    <source>
        <dbReference type="EMBL" id="KAI5665467.1"/>
    </source>
</evidence>
<dbReference type="EMBL" id="CM044704">
    <property type="protein sequence ID" value="KAI5665467.1"/>
    <property type="molecule type" value="Genomic_DNA"/>
</dbReference>
<keyword evidence="2" id="KW-1185">Reference proteome</keyword>
<gene>
    <name evidence="1" type="ORF">M9H77_15320</name>
</gene>
<accession>A0ACC0AYE8</accession>
<sequence>MDSSSNSTSLIHLLASAAAAIVVLSASAIFFYRRLLKNSTTTNLFSSYRRNRLPLGNLGWPFLGETLDFISCAYSDRPETFMDKRRLLYGKVFKSHIFGSPTIVSTDAEVSRSILQSDAKTFVPSYPRSLTELMGKSSILLINGSLQRRIHGLIGAFLKSPHLKAQITSDMQKYIQQSMIKWTEDRPVYIQHETKQIAFQVLVKALISLDIGDDMEFLKKQFQEFIAGLMSFPINLPGTTLYRSLQAKKRMVKLIHKIIQTKRSSNMDGSMSFPEDVVDVLLKDANPQLTNDLICDNIIDLMIPGEDSVPVLITLAVKYLSDCPAALRQLTEENLRLKRLKEKLGEPLCWSDYLLSLPFTQDVITETLRMGNIIIGVMRKAMKDVEIKGVFIPKGWCVFTYFRSIHLDDNLYDSPYQFFPWRWQKEKDTSGNGGNFTPFGGGQRLCPGLDLARLEALIFLHHFVTHFRWVAEEDSIINFPTVRLRRRMPVWVKRRRDDDVSIISTNNSNKNPMSSMVVTGSIYDYRLDTTGQSTGQNGNKRIYS</sequence>
<dbReference type="Proteomes" id="UP001060085">
    <property type="component" value="Linkage Group LG04"/>
</dbReference>
<evidence type="ECO:0000313" key="2">
    <source>
        <dbReference type="Proteomes" id="UP001060085"/>
    </source>
</evidence>
<name>A0ACC0AYE8_CATRO</name>
<protein>
    <submittedName>
        <fullName evidence="1">Uncharacterized protein</fullName>
    </submittedName>
</protein>
<comment type="caution">
    <text evidence="1">The sequence shown here is derived from an EMBL/GenBank/DDBJ whole genome shotgun (WGS) entry which is preliminary data.</text>
</comment>
<reference evidence="2" key="1">
    <citation type="journal article" date="2023" name="Nat. Plants">
        <title>Single-cell RNA sequencing provides a high-resolution roadmap for understanding the multicellular compartmentation of specialized metabolism.</title>
        <authorList>
            <person name="Sun S."/>
            <person name="Shen X."/>
            <person name="Li Y."/>
            <person name="Li Y."/>
            <person name="Wang S."/>
            <person name="Li R."/>
            <person name="Zhang H."/>
            <person name="Shen G."/>
            <person name="Guo B."/>
            <person name="Wei J."/>
            <person name="Xu J."/>
            <person name="St-Pierre B."/>
            <person name="Chen S."/>
            <person name="Sun C."/>
        </authorList>
    </citation>
    <scope>NUCLEOTIDE SEQUENCE [LARGE SCALE GENOMIC DNA]</scope>
</reference>